<keyword evidence="3" id="KW-1185">Reference proteome</keyword>
<reference evidence="2" key="1">
    <citation type="submission" date="2021-06" db="EMBL/GenBank/DDBJ databases">
        <authorList>
            <person name="Arsene-Ploetze F."/>
        </authorList>
    </citation>
    <scope>NUCLEOTIDE SEQUENCE</scope>
    <source>
        <strain evidence="2">SBRY1</strain>
    </source>
</reference>
<feature type="compositionally biased region" description="Basic and acidic residues" evidence="1">
    <location>
        <begin position="8"/>
        <end position="47"/>
    </location>
</feature>
<comment type="caution">
    <text evidence="2">The sequence shown here is derived from an EMBL/GenBank/DDBJ whole genome shotgun (WGS) entry which is preliminary data.</text>
</comment>
<dbReference type="Proteomes" id="UP001153328">
    <property type="component" value="Unassembled WGS sequence"/>
</dbReference>
<feature type="compositionally biased region" description="Basic residues" evidence="1">
    <location>
        <begin position="112"/>
        <end position="139"/>
    </location>
</feature>
<name>A0A9W4MI44_9ACTN</name>
<accession>A0A9W4MI44</accession>
<feature type="region of interest" description="Disordered" evidence="1">
    <location>
        <begin position="1"/>
        <end position="216"/>
    </location>
</feature>
<feature type="compositionally biased region" description="Low complexity" evidence="1">
    <location>
        <begin position="182"/>
        <end position="197"/>
    </location>
</feature>
<gene>
    <name evidence="2" type="ORF">SBRY_50216</name>
</gene>
<protein>
    <submittedName>
        <fullName evidence="2">Uncharacterized protein</fullName>
    </submittedName>
</protein>
<dbReference type="EMBL" id="CAJVAX010000019">
    <property type="protein sequence ID" value="CAG7649875.1"/>
    <property type="molecule type" value="Genomic_DNA"/>
</dbReference>
<dbReference type="AlphaFoldDB" id="A0A9W4MI44"/>
<feature type="compositionally biased region" description="Basic and acidic residues" evidence="1">
    <location>
        <begin position="56"/>
        <end position="68"/>
    </location>
</feature>
<organism evidence="2 3">
    <name type="scientific">Actinacidiphila bryophytorum</name>
    <dbReference type="NCBI Taxonomy" id="1436133"/>
    <lineage>
        <taxon>Bacteria</taxon>
        <taxon>Bacillati</taxon>
        <taxon>Actinomycetota</taxon>
        <taxon>Actinomycetes</taxon>
        <taxon>Kitasatosporales</taxon>
        <taxon>Streptomycetaceae</taxon>
        <taxon>Actinacidiphila</taxon>
    </lineage>
</organism>
<proteinExistence type="predicted"/>
<sequence>MSWPAGGDSHEDQVPYEHQRRRLRDDARRVARADRRPRLRAGAEPRHPRVPRRVRGRADGAHDLRTGPEQRPLALAGPRRLRPRLAPPGRHPGPRRHGERPGAAAGGGPRGQPRRRRPPHRGAAHHRHLPRAGRPRPARTGRAAAAVRRRHAADAGARPGRGPGLREPARASRRRGRDRLLLRGQPRPAARQAREPAVTCPAGGGVRLRTAGCAGR</sequence>
<evidence type="ECO:0000256" key="1">
    <source>
        <dbReference type="SAM" id="MobiDB-lite"/>
    </source>
</evidence>
<evidence type="ECO:0000313" key="3">
    <source>
        <dbReference type="Proteomes" id="UP001153328"/>
    </source>
</evidence>
<evidence type="ECO:0000313" key="2">
    <source>
        <dbReference type="EMBL" id="CAG7649875.1"/>
    </source>
</evidence>